<dbReference type="EMBL" id="BPLR01014204">
    <property type="protein sequence ID" value="GIY67114.1"/>
    <property type="molecule type" value="Genomic_DNA"/>
</dbReference>
<proteinExistence type="predicted"/>
<evidence type="ECO:0000313" key="2">
    <source>
        <dbReference type="Proteomes" id="UP001054945"/>
    </source>
</evidence>
<dbReference type="Proteomes" id="UP001054945">
    <property type="component" value="Unassembled WGS sequence"/>
</dbReference>
<reference evidence="1 2" key="1">
    <citation type="submission" date="2021-06" db="EMBL/GenBank/DDBJ databases">
        <title>Caerostris extrusa draft genome.</title>
        <authorList>
            <person name="Kono N."/>
            <person name="Arakawa K."/>
        </authorList>
    </citation>
    <scope>NUCLEOTIDE SEQUENCE [LARGE SCALE GENOMIC DNA]</scope>
</reference>
<sequence length="79" mass="8467">NITIELRNTARGATSIGVRLGGRKRRLPGASTCFSICMVENLKIQQIQTLTGKLGAPLSQMSAAACQCQSRSGWNYPGQ</sequence>
<protein>
    <submittedName>
        <fullName evidence="1">Uncharacterized protein</fullName>
    </submittedName>
</protein>
<name>A0AAV4VBT0_CAEEX</name>
<keyword evidence="2" id="KW-1185">Reference proteome</keyword>
<organism evidence="1 2">
    <name type="scientific">Caerostris extrusa</name>
    <name type="common">Bark spider</name>
    <name type="synonym">Caerostris bankana</name>
    <dbReference type="NCBI Taxonomy" id="172846"/>
    <lineage>
        <taxon>Eukaryota</taxon>
        <taxon>Metazoa</taxon>
        <taxon>Ecdysozoa</taxon>
        <taxon>Arthropoda</taxon>
        <taxon>Chelicerata</taxon>
        <taxon>Arachnida</taxon>
        <taxon>Araneae</taxon>
        <taxon>Araneomorphae</taxon>
        <taxon>Entelegynae</taxon>
        <taxon>Araneoidea</taxon>
        <taxon>Araneidae</taxon>
        <taxon>Caerostris</taxon>
    </lineage>
</organism>
<dbReference type="AlphaFoldDB" id="A0AAV4VBT0"/>
<evidence type="ECO:0000313" key="1">
    <source>
        <dbReference type="EMBL" id="GIY67114.1"/>
    </source>
</evidence>
<accession>A0AAV4VBT0</accession>
<gene>
    <name evidence="1" type="ORF">CEXT_680041</name>
</gene>
<comment type="caution">
    <text evidence="1">The sequence shown here is derived from an EMBL/GenBank/DDBJ whole genome shotgun (WGS) entry which is preliminary data.</text>
</comment>
<feature type="non-terminal residue" evidence="1">
    <location>
        <position position="1"/>
    </location>
</feature>